<organism evidence="3 4">
    <name type="scientific">Candidatus Acidifodinimicrobium mancum</name>
    <dbReference type="NCBI Taxonomy" id="2898728"/>
    <lineage>
        <taxon>Archaea</taxon>
        <taxon>Candidatus Parvarchaeota</taxon>
        <taxon>Candidatus Acidifodinimicrobiaceae</taxon>
        <taxon>Candidatus Acidifodinimicrobium</taxon>
    </lineage>
</organism>
<reference evidence="4 5" key="1">
    <citation type="submission" date="2020-09" db="EMBL/GenBank/DDBJ databases">
        <title>Genomic characterization of a novel Parvarchaeota family in acid mine drainage sediments.</title>
        <authorList>
            <person name="Luo Z.-H."/>
        </authorList>
    </citation>
    <scope>NUCLEOTIDE SEQUENCE [LARGE SCALE GENOMIC DNA]</scope>
    <source>
        <strain evidence="3">MAS1_bins.189</strain>
        <strain evidence="2">TL1-5_bins.178</strain>
    </source>
</reference>
<sequence>MVVDAGSLYTTLSNSLQLITPPNVSNPVEFWLAFLLLLAIINTALKQVPFFRDASKNGKVAAGLISLIISYFAVTVAWVSPTIVYFSSTLGITALIMVALLVVVALAGVDTKTNSKAKSALLWGSLLVGMVILVLGGGLFSYIFTPVSSNPNFTSITSNINWGALLPIILLVVIIGAVAAFAFSSGGSSSGGKSP</sequence>
<feature type="transmembrane region" description="Helical" evidence="1">
    <location>
        <begin position="164"/>
        <end position="183"/>
    </location>
</feature>
<evidence type="ECO:0000256" key="1">
    <source>
        <dbReference type="SAM" id="Phobius"/>
    </source>
</evidence>
<dbReference type="EMBL" id="JADFAQ010000026">
    <property type="protein sequence ID" value="MBE5728157.1"/>
    <property type="molecule type" value="Genomic_DNA"/>
</dbReference>
<keyword evidence="1" id="KW-0472">Membrane</keyword>
<protein>
    <submittedName>
        <fullName evidence="3">Uncharacterized protein</fullName>
    </submittedName>
</protein>
<dbReference type="Proteomes" id="UP000763484">
    <property type="component" value="Unassembled WGS sequence"/>
</dbReference>
<gene>
    <name evidence="2" type="ORF">IHE50_01945</name>
    <name evidence="3" type="ORF">IHE51_00660</name>
</gene>
<name>A0A8T3V029_9ARCH</name>
<dbReference type="AlphaFoldDB" id="A0A8T3V029"/>
<dbReference type="Proteomes" id="UP000718571">
    <property type="component" value="Unassembled WGS sequence"/>
</dbReference>
<feature type="transmembrane region" description="Helical" evidence="1">
    <location>
        <begin position="121"/>
        <end position="144"/>
    </location>
</feature>
<evidence type="ECO:0000313" key="2">
    <source>
        <dbReference type="EMBL" id="MBE5728157.1"/>
    </source>
</evidence>
<comment type="caution">
    <text evidence="3">The sequence shown here is derived from an EMBL/GenBank/DDBJ whole genome shotgun (WGS) entry which is preliminary data.</text>
</comment>
<proteinExistence type="predicted"/>
<keyword evidence="1" id="KW-1133">Transmembrane helix</keyword>
<keyword evidence="1" id="KW-0812">Transmembrane</keyword>
<feature type="transmembrane region" description="Helical" evidence="1">
    <location>
        <begin position="60"/>
        <end position="79"/>
    </location>
</feature>
<feature type="transmembrane region" description="Helical" evidence="1">
    <location>
        <begin position="85"/>
        <end position="109"/>
    </location>
</feature>
<dbReference type="EMBL" id="JADFAR010000007">
    <property type="protein sequence ID" value="MBE5728355.1"/>
    <property type="molecule type" value="Genomic_DNA"/>
</dbReference>
<feature type="transmembrane region" description="Helical" evidence="1">
    <location>
        <begin position="30"/>
        <end position="48"/>
    </location>
</feature>
<accession>A0A8T3V029</accession>
<evidence type="ECO:0000313" key="5">
    <source>
        <dbReference type="Proteomes" id="UP000763484"/>
    </source>
</evidence>
<evidence type="ECO:0000313" key="4">
    <source>
        <dbReference type="Proteomes" id="UP000718571"/>
    </source>
</evidence>
<evidence type="ECO:0000313" key="3">
    <source>
        <dbReference type="EMBL" id="MBE5728355.1"/>
    </source>
</evidence>